<accession>A0AAJ0HJT1</accession>
<feature type="compositionally biased region" description="Polar residues" evidence="1">
    <location>
        <begin position="868"/>
        <end position="913"/>
    </location>
</feature>
<feature type="region of interest" description="Disordered" evidence="1">
    <location>
        <begin position="1"/>
        <end position="195"/>
    </location>
</feature>
<feature type="compositionally biased region" description="Acidic residues" evidence="1">
    <location>
        <begin position="225"/>
        <end position="234"/>
    </location>
</feature>
<sequence>MMATESLRGRSDEATVTSEPAIKIDTDSHNVDADQPNVNGDAPSSATTDEVENKHISEIVDDLVNSTEVSISGGSDNEASKGDASRHDDGEKGHGRTSSSVKKPASFKSINVNKTFLTTKGAAPSAPVKTSDKVAPAAASAQSGTLTAARPRLVVKSGSGSVAKSSTGANGGKPATGAAAVWNKNQPVPAPEPKKYTDEELKKYGIHMTDRLHPDDTKGQANWADIDDDDEDWAPETITWKDGTQIAIPHTEEHTPAPAPAPEPVYVPAPASAPALVYVPRPVAKENGVTEKAKSPAPIASPVIKPGVLASGKGLILKGAVERPTLVAKPPAPPTPVKSPWAPIPKVDKASPVVAEATPHQSGARFAPKDAPIPKTNTPPPPKEIAADDFSRAAWRDGSSGTGRELFNSQSGRYEPVPDRRGSLRPETQHGRQPALLQRSSHHDQGPLDPTEQAGPYGRRRGSSNASGGSGSYMHRSLPPPELIARRESMAGRSDSPASPRNFSPSGLHGGPRHGQAWPPRASPSTAHATPYQQHAQPAEARGMPPPVVQPPMVPLVAEEEFELQKRLMRERRELAMKRRLEEEAREEAAKQERIRLKLEALGPAPESKSSKKAAVKDEVVTPTHIKPRETLPAQGAANEPKAPEQSAPPSVTAESTANSEPLPNGADQSPPPQEPVEARNQPQGSTHAHPWPNSAKQPERYPVASWGVQPTVVSAKNVWGAPNNNRSLGNGTFNADLGATQLAQLTGKTGPGPIAPPASARTSQTPTAPTTGARQPPIAPPKQTARNEPVSVAELGGHDKASKQSAWVSAVRLNEDAFRRILDAEMDERDRKLQSQGRTLTDLQPVIKDTWRQTKIDNNGHRDESASKQTTHLGADSSWVNPSDAKPTTSQQAPSVGSATTSEHSQRTQSTAPARDAGSASILTANNAAPQPRGSRFFPAHRERHETSSESAQRPKSPSPPPPDMAGHPAFDGDVAHPHVSLPRPQPVVRLPPSASTEPRTTAPETVIIPTGPASKTHGPSFAWAAQAAYKEDGSPTTPGSSHNAQKSGSDWQAIFDNLLGGRKTQTTPRSPVGDSISHGNDRSGHVPAPSSRPATTLPSGKDGSITTKVRDEECFEEQEMGSLPPVRLPNQVPDMAWQPSPTPKPLPRKLYATVSSADSISFPLDMSGQGTVWRVSFPGFTKDITVPYGRARSNPRRGGPQRGGRHPAATPHTRPKGREGSSTYSNDQGSSASGSNPPPNRNSRGGFRGGRTEGWSRNVPAPIQT</sequence>
<feature type="compositionally biased region" description="Low complexity" evidence="1">
    <location>
        <begin position="1231"/>
        <end position="1247"/>
    </location>
</feature>
<feature type="region of interest" description="Disordered" evidence="1">
    <location>
        <begin position="351"/>
        <end position="552"/>
    </location>
</feature>
<feature type="compositionally biased region" description="Polar residues" evidence="1">
    <location>
        <begin position="648"/>
        <end position="662"/>
    </location>
</feature>
<reference evidence="2" key="2">
    <citation type="submission" date="2023-06" db="EMBL/GenBank/DDBJ databases">
        <authorList>
            <consortium name="Lawrence Berkeley National Laboratory"/>
            <person name="Haridas S."/>
            <person name="Hensen N."/>
            <person name="Bonometti L."/>
            <person name="Westerberg I."/>
            <person name="Brannstrom I.O."/>
            <person name="Guillou S."/>
            <person name="Cros-Aarteil S."/>
            <person name="Calhoun S."/>
            <person name="Kuo A."/>
            <person name="Mondo S."/>
            <person name="Pangilinan J."/>
            <person name="Riley R."/>
            <person name="Labutti K."/>
            <person name="Andreopoulos B."/>
            <person name="Lipzen A."/>
            <person name="Chen C."/>
            <person name="Yanf M."/>
            <person name="Daum C."/>
            <person name="Ng V."/>
            <person name="Clum A."/>
            <person name="Steindorff A."/>
            <person name="Ohm R."/>
            <person name="Martin F."/>
            <person name="Silar P."/>
            <person name="Natvig D."/>
            <person name="Lalanne C."/>
            <person name="Gautier V."/>
            <person name="Ament-Velasquez S.L."/>
            <person name="Kruys A."/>
            <person name="Hutchinson M.I."/>
            <person name="Powell A.J."/>
            <person name="Barry K."/>
            <person name="Miller A.N."/>
            <person name="Grigoriev I.V."/>
            <person name="Debuchy R."/>
            <person name="Gladieux P."/>
            <person name="Thoren M.H."/>
            <person name="Johannesson H."/>
        </authorList>
    </citation>
    <scope>NUCLEOTIDE SEQUENCE</scope>
    <source>
        <strain evidence="2">CBS 955.72</strain>
    </source>
</reference>
<feature type="compositionally biased region" description="Basic and acidic residues" evidence="1">
    <location>
        <begin position="208"/>
        <end position="218"/>
    </location>
</feature>
<feature type="compositionally biased region" description="Basic and acidic residues" evidence="1">
    <location>
        <begin position="78"/>
        <end position="94"/>
    </location>
</feature>
<feature type="region of interest" description="Disordered" evidence="1">
    <location>
        <begin position="1185"/>
        <end position="1267"/>
    </location>
</feature>
<gene>
    <name evidence="2" type="ORF">B0T25DRAFT_219573</name>
</gene>
<feature type="compositionally biased region" description="Basic and acidic residues" evidence="1">
    <location>
        <begin position="22"/>
        <end position="32"/>
    </location>
</feature>
<feature type="compositionally biased region" description="Low complexity" evidence="1">
    <location>
        <begin position="982"/>
        <end position="995"/>
    </location>
</feature>
<protein>
    <submittedName>
        <fullName evidence="2">Uncharacterized protein</fullName>
    </submittedName>
</protein>
<comment type="caution">
    <text evidence="2">The sequence shown here is derived from an EMBL/GenBank/DDBJ whole genome shotgun (WGS) entry which is preliminary data.</text>
</comment>
<feature type="compositionally biased region" description="Polar residues" evidence="1">
    <location>
        <begin position="761"/>
        <end position="774"/>
    </location>
</feature>
<keyword evidence="3" id="KW-1185">Reference proteome</keyword>
<feature type="compositionally biased region" description="Basic and acidic residues" evidence="1">
    <location>
        <begin position="850"/>
        <end position="867"/>
    </location>
</feature>
<evidence type="ECO:0000256" key="1">
    <source>
        <dbReference type="SAM" id="MobiDB-lite"/>
    </source>
</evidence>
<feature type="compositionally biased region" description="Basic and acidic residues" evidence="1">
    <location>
        <begin position="385"/>
        <end position="395"/>
    </location>
</feature>
<feature type="compositionally biased region" description="Polar residues" evidence="1">
    <location>
        <begin position="523"/>
        <end position="536"/>
    </location>
</feature>
<proteinExistence type="predicted"/>
<feature type="compositionally biased region" description="Polar residues" evidence="1">
    <location>
        <begin position="496"/>
        <end position="505"/>
    </location>
</feature>
<feature type="region of interest" description="Disordered" evidence="1">
    <location>
        <begin position="208"/>
        <end position="234"/>
    </location>
</feature>
<dbReference type="EMBL" id="JAUIQD010000004">
    <property type="protein sequence ID" value="KAK3353674.1"/>
    <property type="molecule type" value="Genomic_DNA"/>
</dbReference>
<name>A0AAJ0HJT1_9PEZI</name>
<organism evidence="2 3">
    <name type="scientific">Lasiosphaeria hispida</name>
    <dbReference type="NCBI Taxonomy" id="260671"/>
    <lineage>
        <taxon>Eukaryota</taxon>
        <taxon>Fungi</taxon>
        <taxon>Dikarya</taxon>
        <taxon>Ascomycota</taxon>
        <taxon>Pezizomycotina</taxon>
        <taxon>Sordariomycetes</taxon>
        <taxon>Sordariomycetidae</taxon>
        <taxon>Sordariales</taxon>
        <taxon>Lasiosphaeriaceae</taxon>
        <taxon>Lasiosphaeria</taxon>
    </lineage>
</organism>
<feature type="region of interest" description="Disordered" evidence="1">
    <location>
        <begin position="742"/>
        <end position="807"/>
    </location>
</feature>
<reference evidence="2" key="1">
    <citation type="journal article" date="2023" name="Mol. Phylogenet. Evol.">
        <title>Genome-scale phylogeny and comparative genomics of the fungal order Sordariales.</title>
        <authorList>
            <person name="Hensen N."/>
            <person name="Bonometti L."/>
            <person name="Westerberg I."/>
            <person name="Brannstrom I.O."/>
            <person name="Guillou S."/>
            <person name="Cros-Aarteil S."/>
            <person name="Calhoun S."/>
            <person name="Haridas S."/>
            <person name="Kuo A."/>
            <person name="Mondo S."/>
            <person name="Pangilinan J."/>
            <person name="Riley R."/>
            <person name="LaButti K."/>
            <person name="Andreopoulos B."/>
            <person name="Lipzen A."/>
            <person name="Chen C."/>
            <person name="Yan M."/>
            <person name="Daum C."/>
            <person name="Ng V."/>
            <person name="Clum A."/>
            <person name="Steindorff A."/>
            <person name="Ohm R.A."/>
            <person name="Martin F."/>
            <person name="Silar P."/>
            <person name="Natvig D.O."/>
            <person name="Lalanne C."/>
            <person name="Gautier V."/>
            <person name="Ament-Velasquez S.L."/>
            <person name="Kruys A."/>
            <person name="Hutchinson M.I."/>
            <person name="Powell A.J."/>
            <person name="Barry K."/>
            <person name="Miller A.N."/>
            <person name="Grigoriev I.V."/>
            <person name="Debuchy R."/>
            <person name="Gladieux P."/>
            <person name="Hiltunen Thoren M."/>
            <person name="Johannesson H."/>
        </authorList>
    </citation>
    <scope>NUCLEOTIDE SEQUENCE</scope>
    <source>
        <strain evidence="2">CBS 955.72</strain>
    </source>
</reference>
<evidence type="ECO:0000313" key="3">
    <source>
        <dbReference type="Proteomes" id="UP001275084"/>
    </source>
</evidence>
<evidence type="ECO:0000313" key="2">
    <source>
        <dbReference type="EMBL" id="KAK3353674.1"/>
    </source>
</evidence>
<feature type="region of interest" description="Disordered" evidence="1">
    <location>
        <begin position="599"/>
        <end position="704"/>
    </location>
</feature>
<feature type="compositionally biased region" description="Polar residues" evidence="1">
    <location>
        <begin position="64"/>
        <end position="77"/>
    </location>
</feature>
<feature type="compositionally biased region" description="Low complexity" evidence="1">
    <location>
        <begin position="154"/>
        <end position="168"/>
    </location>
</feature>
<feature type="compositionally biased region" description="Polar residues" evidence="1">
    <location>
        <begin position="1036"/>
        <end position="1052"/>
    </location>
</feature>
<dbReference type="Proteomes" id="UP001275084">
    <property type="component" value="Unassembled WGS sequence"/>
</dbReference>
<feature type="compositionally biased region" description="Polar residues" evidence="1">
    <location>
        <begin position="996"/>
        <end position="1005"/>
    </location>
</feature>
<dbReference type="AlphaFoldDB" id="A0AAJ0HJT1"/>
<feature type="compositionally biased region" description="Polar residues" evidence="1">
    <location>
        <begin position="36"/>
        <end position="48"/>
    </location>
</feature>
<feature type="compositionally biased region" description="Polar residues" evidence="1">
    <location>
        <begin position="108"/>
        <end position="118"/>
    </location>
</feature>
<feature type="compositionally biased region" description="Basic and acidic residues" evidence="1">
    <location>
        <begin position="416"/>
        <end position="430"/>
    </location>
</feature>
<feature type="region of interest" description="Disordered" evidence="1">
    <location>
        <begin position="827"/>
        <end position="1150"/>
    </location>
</feature>